<dbReference type="SUPFAM" id="SSF55729">
    <property type="entry name" value="Acyl-CoA N-acyltransferases (Nat)"/>
    <property type="match status" value="1"/>
</dbReference>
<dbReference type="PANTHER" id="PTHR43877">
    <property type="entry name" value="AMINOALKYLPHOSPHONATE N-ACETYLTRANSFERASE-RELATED-RELATED"/>
    <property type="match status" value="1"/>
</dbReference>
<dbReference type="Proteomes" id="UP000646579">
    <property type="component" value="Unassembled WGS sequence"/>
</dbReference>
<feature type="domain" description="N-acetyltransferase" evidence="3">
    <location>
        <begin position="5"/>
        <end position="156"/>
    </location>
</feature>
<sequence length="172" mass="18645">MAVSIAIETPLQDDVRRLVDQLNAHLMPLSPPQFQFKMTVEEMAGPETTVFVARDGAGEAVGIGALRLHEGGVAEVKRMYTAPSVRGQRVGREILQAIVDEAANRSVTHLVLETGTGEGFAGAHRLYSRYGFSARGPVLDYPENPWSAFYEMHLAPGPVGLGDNADTQEKRA</sequence>
<comment type="caution">
    <text evidence="4">The sequence shown here is derived from an EMBL/GenBank/DDBJ whole genome shotgun (WGS) entry which is preliminary data.</text>
</comment>
<keyword evidence="1" id="KW-0808">Transferase</keyword>
<dbReference type="AlphaFoldDB" id="A0A918VPB5"/>
<reference evidence="4" key="2">
    <citation type="submission" date="2020-09" db="EMBL/GenBank/DDBJ databases">
        <authorList>
            <person name="Sun Q."/>
            <person name="Kim S."/>
        </authorList>
    </citation>
    <scope>NUCLEOTIDE SEQUENCE</scope>
    <source>
        <strain evidence="4">KCTC 32437</strain>
    </source>
</reference>
<reference evidence="4" key="1">
    <citation type="journal article" date="2014" name="Int. J. Syst. Evol. Microbiol.">
        <title>Complete genome sequence of Corynebacterium casei LMG S-19264T (=DSM 44701T), isolated from a smear-ripened cheese.</title>
        <authorList>
            <consortium name="US DOE Joint Genome Institute (JGI-PGF)"/>
            <person name="Walter F."/>
            <person name="Albersmeier A."/>
            <person name="Kalinowski J."/>
            <person name="Ruckert C."/>
        </authorList>
    </citation>
    <scope>NUCLEOTIDE SEQUENCE</scope>
    <source>
        <strain evidence="4">KCTC 32437</strain>
    </source>
</reference>
<dbReference type="Gene3D" id="3.40.630.30">
    <property type="match status" value="1"/>
</dbReference>
<dbReference type="GO" id="GO:0016747">
    <property type="term" value="F:acyltransferase activity, transferring groups other than amino-acyl groups"/>
    <property type="evidence" value="ECO:0007669"/>
    <property type="project" value="InterPro"/>
</dbReference>
<keyword evidence="2" id="KW-0012">Acyltransferase</keyword>
<dbReference type="RefSeq" id="WP_189422825.1">
    <property type="nucleotide sequence ID" value="NZ_BMZE01000001.1"/>
</dbReference>
<dbReference type="CDD" id="cd04301">
    <property type="entry name" value="NAT_SF"/>
    <property type="match status" value="1"/>
</dbReference>
<organism evidence="4 5">
    <name type="scientific">Devosia pacifica</name>
    <dbReference type="NCBI Taxonomy" id="1335967"/>
    <lineage>
        <taxon>Bacteria</taxon>
        <taxon>Pseudomonadati</taxon>
        <taxon>Pseudomonadota</taxon>
        <taxon>Alphaproteobacteria</taxon>
        <taxon>Hyphomicrobiales</taxon>
        <taxon>Devosiaceae</taxon>
        <taxon>Devosia</taxon>
    </lineage>
</organism>
<evidence type="ECO:0000256" key="1">
    <source>
        <dbReference type="ARBA" id="ARBA00022679"/>
    </source>
</evidence>
<evidence type="ECO:0000313" key="4">
    <source>
        <dbReference type="EMBL" id="GHA12433.1"/>
    </source>
</evidence>
<dbReference type="PROSITE" id="PS51186">
    <property type="entry name" value="GNAT"/>
    <property type="match status" value="1"/>
</dbReference>
<dbReference type="InterPro" id="IPR016181">
    <property type="entry name" value="Acyl_CoA_acyltransferase"/>
</dbReference>
<evidence type="ECO:0000256" key="2">
    <source>
        <dbReference type="ARBA" id="ARBA00023315"/>
    </source>
</evidence>
<dbReference type="PANTHER" id="PTHR43877:SF5">
    <property type="entry name" value="BLL8307 PROTEIN"/>
    <property type="match status" value="1"/>
</dbReference>
<dbReference type="Pfam" id="PF13508">
    <property type="entry name" value="Acetyltransf_7"/>
    <property type="match status" value="1"/>
</dbReference>
<evidence type="ECO:0000259" key="3">
    <source>
        <dbReference type="PROSITE" id="PS51186"/>
    </source>
</evidence>
<protein>
    <submittedName>
        <fullName evidence="4">N-acetyltransferase</fullName>
    </submittedName>
</protein>
<proteinExistence type="predicted"/>
<dbReference type="InterPro" id="IPR050832">
    <property type="entry name" value="Bact_Acetyltransf"/>
</dbReference>
<dbReference type="InterPro" id="IPR000182">
    <property type="entry name" value="GNAT_dom"/>
</dbReference>
<gene>
    <name evidence="4" type="ORF">GCM10007989_03600</name>
</gene>
<dbReference type="EMBL" id="BMZE01000001">
    <property type="protein sequence ID" value="GHA12433.1"/>
    <property type="molecule type" value="Genomic_DNA"/>
</dbReference>
<name>A0A918VPB5_9HYPH</name>
<accession>A0A918VPB5</accession>
<evidence type="ECO:0000313" key="5">
    <source>
        <dbReference type="Proteomes" id="UP000646579"/>
    </source>
</evidence>
<keyword evidence="5" id="KW-1185">Reference proteome</keyword>